<dbReference type="EMBL" id="JBFXLT010000084">
    <property type="protein sequence ID" value="KAL2809676.1"/>
    <property type="molecule type" value="Genomic_DNA"/>
</dbReference>
<evidence type="ECO:0000313" key="2">
    <source>
        <dbReference type="EMBL" id="KAL2809676.1"/>
    </source>
</evidence>
<protein>
    <submittedName>
        <fullName evidence="2">Uncharacterized protein</fullName>
    </submittedName>
</protein>
<dbReference type="Proteomes" id="UP001610334">
    <property type="component" value="Unassembled WGS sequence"/>
</dbReference>
<feature type="region of interest" description="Disordered" evidence="1">
    <location>
        <begin position="26"/>
        <end position="66"/>
    </location>
</feature>
<reference evidence="2 3" key="1">
    <citation type="submission" date="2024-07" db="EMBL/GenBank/DDBJ databases">
        <title>Section-level genome sequencing and comparative genomics of Aspergillus sections Usti and Cavernicolus.</title>
        <authorList>
            <consortium name="Lawrence Berkeley National Laboratory"/>
            <person name="Nybo J.L."/>
            <person name="Vesth T.C."/>
            <person name="Theobald S."/>
            <person name="Frisvad J.C."/>
            <person name="Larsen T.O."/>
            <person name="Kjaerboelling I."/>
            <person name="Rothschild-Mancinelli K."/>
            <person name="Lyhne E.K."/>
            <person name="Kogle M.E."/>
            <person name="Barry K."/>
            <person name="Clum A."/>
            <person name="Na H."/>
            <person name="Ledsgaard L."/>
            <person name="Lin J."/>
            <person name="Lipzen A."/>
            <person name="Kuo A."/>
            <person name="Riley R."/>
            <person name="Mondo S."/>
            <person name="Labutti K."/>
            <person name="Haridas S."/>
            <person name="Pangalinan J."/>
            <person name="Salamov A.A."/>
            <person name="Simmons B.A."/>
            <person name="Magnuson J.K."/>
            <person name="Chen J."/>
            <person name="Drula E."/>
            <person name="Henrissat B."/>
            <person name="Wiebenga A."/>
            <person name="Lubbers R.J."/>
            <person name="Gomes A.C."/>
            <person name="Makela M.R."/>
            <person name="Stajich J."/>
            <person name="Grigoriev I.V."/>
            <person name="Mortensen U.H."/>
            <person name="De Vries R.P."/>
            <person name="Baker S.E."/>
            <person name="Andersen M.R."/>
        </authorList>
    </citation>
    <scope>NUCLEOTIDE SEQUENCE [LARGE SCALE GENOMIC DNA]</scope>
    <source>
        <strain evidence="2 3">CBS 588.65</strain>
    </source>
</reference>
<keyword evidence="3" id="KW-1185">Reference proteome</keyword>
<evidence type="ECO:0000256" key="1">
    <source>
        <dbReference type="SAM" id="MobiDB-lite"/>
    </source>
</evidence>
<gene>
    <name evidence="2" type="ORF">BJX63DRAFT_346714</name>
</gene>
<proteinExistence type="predicted"/>
<feature type="compositionally biased region" description="Basic and acidic residues" evidence="1">
    <location>
        <begin position="57"/>
        <end position="66"/>
    </location>
</feature>
<organism evidence="2 3">
    <name type="scientific">Aspergillus granulosus</name>
    <dbReference type="NCBI Taxonomy" id="176169"/>
    <lineage>
        <taxon>Eukaryota</taxon>
        <taxon>Fungi</taxon>
        <taxon>Dikarya</taxon>
        <taxon>Ascomycota</taxon>
        <taxon>Pezizomycotina</taxon>
        <taxon>Eurotiomycetes</taxon>
        <taxon>Eurotiomycetidae</taxon>
        <taxon>Eurotiales</taxon>
        <taxon>Aspergillaceae</taxon>
        <taxon>Aspergillus</taxon>
        <taxon>Aspergillus subgen. Nidulantes</taxon>
    </lineage>
</organism>
<accession>A0ABR4H2J5</accession>
<name>A0ABR4H2J5_9EURO</name>
<sequence>MWSRRSQPTVLLGYFFRGTAEQVNRGKEARGLTGNSTTRRGQRVKDSDSGSCNSEGESWRMEEERKKESRRVENQNSCWFLNVIRPLLRLLLSFPPRLSLSLLQCRQLYPAIGWQSQLGKLDLRRVCSTLFALLSCYHQVLRLLPDLRPASTIVEEWPDKATSESESFYFRLSQGVECRLVSP</sequence>
<evidence type="ECO:0000313" key="3">
    <source>
        <dbReference type="Proteomes" id="UP001610334"/>
    </source>
</evidence>
<comment type="caution">
    <text evidence="2">The sequence shown here is derived from an EMBL/GenBank/DDBJ whole genome shotgun (WGS) entry which is preliminary data.</text>
</comment>